<dbReference type="Pfam" id="PF02811">
    <property type="entry name" value="PHP"/>
    <property type="match status" value="1"/>
</dbReference>
<dbReference type="Proteomes" id="UP000652013">
    <property type="component" value="Unassembled WGS sequence"/>
</dbReference>
<dbReference type="Gene3D" id="3.20.20.140">
    <property type="entry name" value="Metal-dependent hydrolases"/>
    <property type="match status" value="1"/>
</dbReference>
<dbReference type="Gene3D" id="1.10.150.650">
    <property type="match status" value="1"/>
</dbReference>
<dbReference type="RefSeq" id="WP_203936086.1">
    <property type="nucleotide sequence ID" value="NZ_BAAAGJ010000024.1"/>
</dbReference>
<name>A0A8J3Y322_9ACTN</name>
<comment type="caution">
    <text evidence="3">The sequence shown here is derived from an EMBL/GenBank/DDBJ whole genome shotgun (WGS) entry which is preliminary data.</text>
</comment>
<dbReference type="GO" id="GO:0004534">
    <property type="term" value="F:5'-3' RNA exonuclease activity"/>
    <property type="evidence" value="ECO:0007669"/>
    <property type="project" value="TreeGrafter"/>
</dbReference>
<dbReference type="PANTHER" id="PTHR42924:SF3">
    <property type="entry name" value="POLYMERASE_HISTIDINOL PHOSPHATASE N-TERMINAL DOMAIN-CONTAINING PROTEIN"/>
    <property type="match status" value="1"/>
</dbReference>
<keyword evidence="4" id="KW-1185">Reference proteome</keyword>
<dbReference type="EMBL" id="BOOY01000001">
    <property type="protein sequence ID" value="GIJ00753.1"/>
    <property type="molecule type" value="Genomic_DNA"/>
</dbReference>
<dbReference type="PANTHER" id="PTHR42924">
    <property type="entry name" value="EXONUCLEASE"/>
    <property type="match status" value="1"/>
</dbReference>
<protein>
    <submittedName>
        <fullName evidence="3">Phosphatase</fullName>
    </submittedName>
</protein>
<dbReference type="InterPro" id="IPR003141">
    <property type="entry name" value="Pol/His_phosphatase_N"/>
</dbReference>
<feature type="domain" description="Polymerase/histidinol phosphatase N-terminal" evidence="2">
    <location>
        <begin position="19"/>
        <end position="83"/>
    </location>
</feature>
<accession>A0A8J3Y322</accession>
<dbReference type="InterPro" id="IPR016195">
    <property type="entry name" value="Pol/histidinol_Pase-like"/>
</dbReference>
<evidence type="ECO:0000313" key="3">
    <source>
        <dbReference type="EMBL" id="GIJ00753.1"/>
    </source>
</evidence>
<dbReference type="SUPFAM" id="SSF89550">
    <property type="entry name" value="PHP domain-like"/>
    <property type="match status" value="1"/>
</dbReference>
<proteinExistence type="predicted"/>
<dbReference type="GO" id="GO:0035312">
    <property type="term" value="F:5'-3' DNA exonuclease activity"/>
    <property type="evidence" value="ECO:0007669"/>
    <property type="project" value="TreeGrafter"/>
</dbReference>
<organism evidence="3 4">
    <name type="scientific">Spirilliplanes yamanashiensis</name>
    <dbReference type="NCBI Taxonomy" id="42233"/>
    <lineage>
        <taxon>Bacteria</taxon>
        <taxon>Bacillati</taxon>
        <taxon>Actinomycetota</taxon>
        <taxon>Actinomycetes</taxon>
        <taxon>Micromonosporales</taxon>
        <taxon>Micromonosporaceae</taxon>
        <taxon>Spirilliplanes</taxon>
    </lineage>
</organism>
<sequence length="297" mass="31319">MQGTAAPDHPVTSHRVTRIDLHTHSTASDGTLTPAELVAAGAAAGLSVLAITDHDTTGGWDAAAEARPAGLTLIRGAELSCRWHGSDPPIPLHLLGYLFDPTAPELVAQLTAMRADRERRAERMVELLRADGVDISWPEVAGYAAGGSVGRPHIAQALIRAGLVATTSEAFASRWLGRRYHIPKFDLDVFDAIRLVRAAGGVTVFAHPRASRRGRVVDDAMITELAAAGLFGLEADHEDHTPEERDQIRALAGRLGLVVTGSSDFHGTHKTVALGANTTAPEAYDKIVAAATGVPAL</sequence>
<gene>
    <name evidence="3" type="ORF">Sya03_01050</name>
</gene>
<feature type="region of interest" description="Disordered" evidence="1">
    <location>
        <begin position="1"/>
        <end position="28"/>
    </location>
</feature>
<reference evidence="3" key="1">
    <citation type="submission" date="2021-01" db="EMBL/GenBank/DDBJ databases">
        <title>Whole genome shotgun sequence of Spirilliplanes yamanashiensis NBRC 15828.</title>
        <authorList>
            <person name="Komaki H."/>
            <person name="Tamura T."/>
        </authorList>
    </citation>
    <scope>NUCLEOTIDE SEQUENCE</scope>
    <source>
        <strain evidence="3">NBRC 15828</strain>
    </source>
</reference>
<evidence type="ECO:0000259" key="2">
    <source>
        <dbReference type="SMART" id="SM00481"/>
    </source>
</evidence>
<dbReference type="InterPro" id="IPR052018">
    <property type="entry name" value="PHP_domain"/>
</dbReference>
<evidence type="ECO:0000256" key="1">
    <source>
        <dbReference type="SAM" id="MobiDB-lite"/>
    </source>
</evidence>
<dbReference type="AlphaFoldDB" id="A0A8J3Y322"/>
<dbReference type="SMART" id="SM00481">
    <property type="entry name" value="POLIIIAc"/>
    <property type="match status" value="1"/>
</dbReference>
<evidence type="ECO:0000313" key="4">
    <source>
        <dbReference type="Proteomes" id="UP000652013"/>
    </source>
</evidence>
<dbReference type="CDD" id="cd07438">
    <property type="entry name" value="PHP_HisPPase_AMP"/>
    <property type="match status" value="1"/>
</dbReference>
<dbReference type="InterPro" id="IPR004013">
    <property type="entry name" value="PHP_dom"/>
</dbReference>